<evidence type="ECO:0000313" key="5">
    <source>
        <dbReference type="EMBL" id="SFJ02219.1"/>
    </source>
</evidence>
<dbReference type="PANTHER" id="PTHR44942">
    <property type="entry name" value="METHYLTRANSF_11 DOMAIN-CONTAINING PROTEIN"/>
    <property type="match status" value="1"/>
</dbReference>
<feature type="domain" description="Methyltransferase type 11" evidence="4">
    <location>
        <begin position="41"/>
        <end position="133"/>
    </location>
</feature>
<evidence type="ECO:0000256" key="3">
    <source>
        <dbReference type="ARBA" id="ARBA00022679"/>
    </source>
</evidence>
<dbReference type="CDD" id="cd02440">
    <property type="entry name" value="AdoMet_MTases"/>
    <property type="match status" value="1"/>
</dbReference>
<dbReference type="AlphaFoldDB" id="A0A1I3MZ09"/>
<protein>
    <submittedName>
        <fullName evidence="5">Methyltransferase domain-containing protein</fullName>
    </submittedName>
</protein>
<name>A0A1I3MZ09_9SPIR</name>
<dbReference type="Pfam" id="PF08241">
    <property type="entry name" value="Methyltransf_11"/>
    <property type="match status" value="1"/>
</dbReference>
<dbReference type="OrthoDB" id="9808140at2"/>
<reference evidence="6" key="1">
    <citation type="submission" date="2016-10" db="EMBL/GenBank/DDBJ databases">
        <authorList>
            <person name="Varghese N."/>
            <person name="Submissions S."/>
        </authorList>
    </citation>
    <scope>NUCLEOTIDE SEQUENCE [LARGE SCALE GENOMIC DNA]</scope>
    <source>
        <strain evidence="6">XBD1002</strain>
    </source>
</reference>
<evidence type="ECO:0000313" key="6">
    <source>
        <dbReference type="Proteomes" id="UP000182737"/>
    </source>
</evidence>
<comment type="similarity">
    <text evidence="1">Belongs to the methyltransferase superfamily.</text>
</comment>
<dbReference type="InterPro" id="IPR029063">
    <property type="entry name" value="SAM-dependent_MTases_sf"/>
</dbReference>
<dbReference type="PANTHER" id="PTHR44942:SF4">
    <property type="entry name" value="METHYLTRANSFERASE TYPE 11 DOMAIN-CONTAINING PROTEIN"/>
    <property type="match status" value="1"/>
</dbReference>
<dbReference type="Gene3D" id="3.40.50.150">
    <property type="entry name" value="Vaccinia Virus protein VP39"/>
    <property type="match status" value="1"/>
</dbReference>
<dbReference type="GO" id="GO:0008757">
    <property type="term" value="F:S-adenosylmethionine-dependent methyltransferase activity"/>
    <property type="evidence" value="ECO:0007669"/>
    <property type="project" value="InterPro"/>
</dbReference>
<dbReference type="GO" id="GO:0032259">
    <property type="term" value="P:methylation"/>
    <property type="evidence" value="ECO:0007669"/>
    <property type="project" value="UniProtKB-KW"/>
</dbReference>
<sequence length="199" mass="22823">MSKSIWDRFAPIYSLAMKSQKNIYDYMYSHIRDKVQGKDVLELATGPGLIAKNVAEVTHRMVATDFSPDMIKQAEKGNNPVNLTFEIADASNLQYEDHFFDVVIIANCLHIVPNPEKVLSEIERVMKKGGLLIAPNFIERKIASPNLWQKLLYKLGVKFEHQWTSEQYKNFIESNGWKITASEVVPGRIDLMYVECVKK</sequence>
<keyword evidence="2 5" id="KW-0489">Methyltransferase</keyword>
<proteinExistence type="inferred from homology"/>
<evidence type="ECO:0000256" key="1">
    <source>
        <dbReference type="ARBA" id="ARBA00008361"/>
    </source>
</evidence>
<organism evidence="5 6">
    <name type="scientific">Treponema bryantii</name>
    <dbReference type="NCBI Taxonomy" id="163"/>
    <lineage>
        <taxon>Bacteria</taxon>
        <taxon>Pseudomonadati</taxon>
        <taxon>Spirochaetota</taxon>
        <taxon>Spirochaetia</taxon>
        <taxon>Spirochaetales</taxon>
        <taxon>Treponemataceae</taxon>
        <taxon>Treponema</taxon>
    </lineage>
</organism>
<gene>
    <name evidence="5" type="ORF">SAMN04487775_11157</name>
</gene>
<evidence type="ECO:0000256" key="2">
    <source>
        <dbReference type="ARBA" id="ARBA00022603"/>
    </source>
</evidence>
<dbReference type="InterPro" id="IPR013216">
    <property type="entry name" value="Methyltransf_11"/>
</dbReference>
<dbReference type="Proteomes" id="UP000182737">
    <property type="component" value="Unassembled WGS sequence"/>
</dbReference>
<dbReference type="SUPFAM" id="SSF53335">
    <property type="entry name" value="S-adenosyl-L-methionine-dependent methyltransferases"/>
    <property type="match status" value="1"/>
</dbReference>
<evidence type="ECO:0000259" key="4">
    <source>
        <dbReference type="Pfam" id="PF08241"/>
    </source>
</evidence>
<keyword evidence="6" id="KW-1185">Reference proteome</keyword>
<keyword evidence="3 5" id="KW-0808">Transferase</keyword>
<accession>A0A1I3MZ09</accession>
<dbReference type="InterPro" id="IPR051052">
    <property type="entry name" value="Diverse_substrate_MTase"/>
</dbReference>
<dbReference type="RefSeq" id="WP_074933303.1">
    <property type="nucleotide sequence ID" value="NZ_FORI01000011.1"/>
</dbReference>
<dbReference type="EMBL" id="FORI01000011">
    <property type="protein sequence ID" value="SFJ02219.1"/>
    <property type="molecule type" value="Genomic_DNA"/>
</dbReference>